<dbReference type="HOGENOM" id="CLU_929611_0_0_11"/>
<name>Z9JPC7_9MICO</name>
<dbReference type="OrthoDB" id="3532123at2"/>
<organism evidence="2 3">
    <name type="scientific">Brachybacterium phenoliresistens</name>
    <dbReference type="NCBI Taxonomy" id="396014"/>
    <lineage>
        <taxon>Bacteria</taxon>
        <taxon>Bacillati</taxon>
        <taxon>Actinomycetota</taxon>
        <taxon>Actinomycetes</taxon>
        <taxon>Micrococcales</taxon>
        <taxon>Dermabacteraceae</taxon>
        <taxon>Brachybacterium</taxon>
    </lineage>
</organism>
<feature type="transmembrane region" description="Helical" evidence="1">
    <location>
        <begin position="40"/>
        <end position="60"/>
    </location>
</feature>
<dbReference type="STRING" id="396014.BF93_09140"/>
<dbReference type="AlphaFoldDB" id="Z9JPC7"/>
<comment type="caution">
    <text evidence="2">The sequence shown here is derived from an EMBL/GenBank/DDBJ whole genome shotgun (WGS) entry which is preliminary data.</text>
</comment>
<gene>
    <name evidence="2" type="ORF">BF93_09140</name>
</gene>
<keyword evidence="1" id="KW-0472">Membrane</keyword>
<dbReference type="eggNOG" id="ENOG5033HDJ">
    <property type="taxonomic scope" value="Bacteria"/>
</dbReference>
<evidence type="ECO:0000256" key="1">
    <source>
        <dbReference type="SAM" id="Phobius"/>
    </source>
</evidence>
<dbReference type="Proteomes" id="UP000023067">
    <property type="component" value="Unassembled WGS sequence"/>
</dbReference>
<proteinExistence type="predicted"/>
<feature type="transmembrane region" description="Helical" evidence="1">
    <location>
        <begin position="177"/>
        <end position="202"/>
    </location>
</feature>
<feature type="transmembrane region" description="Helical" evidence="1">
    <location>
        <begin position="223"/>
        <end position="246"/>
    </location>
</feature>
<dbReference type="EMBL" id="JDYK01000023">
    <property type="protein sequence ID" value="EWS79878.1"/>
    <property type="molecule type" value="Genomic_DNA"/>
</dbReference>
<feature type="transmembrane region" description="Helical" evidence="1">
    <location>
        <begin position="252"/>
        <end position="278"/>
    </location>
</feature>
<accession>Z9JPC7</accession>
<dbReference type="PATRIC" id="fig|396014.3.peg.3327"/>
<feature type="transmembrane region" description="Helical" evidence="1">
    <location>
        <begin position="6"/>
        <end position="28"/>
    </location>
</feature>
<keyword evidence="1" id="KW-1133">Transmembrane helix</keyword>
<sequence>MSSIVLVLPPLIGAALLVLVLAVLAGRLGAQRTGTHPGALAARWAGILAAGALLGVVLALTGRGIPATGRLAYGGLLSITPCLVAALLILAVILGEQTMPAPRARHRYGLLAHRSVSTMVPRLPLVAVLGVLLVLLVHGIWATAAASGCADGRCLERSGVDAEGNLVTSVSSPFPGAWYTVPTALALAVLLLLAALAIVVIVRRRPSDDPADALLRRRCATSVLGAVLLALGMTLVGHAGAAVLRIDGPESLIPWTGAVVGLVSLPWGAVMLVFPGLVVRGAAAPAGRDRTAEPAQARR</sequence>
<feature type="transmembrane region" description="Helical" evidence="1">
    <location>
        <begin position="72"/>
        <end position="95"/>
    </location>
</feature>
<evidence type="ECO:0000313" key="3">
    <source>
        <dbReference type="Proteomes" id="UP000023067"/>
    </source>
</evidence>
<keyword evidence="1" id="KW-0812">Transmembrane</keyword>
<evidence type="ECO:0000313" key="2">
    <source>
        <dbReference type="EMBL" id="EWS79878.1"/>
    </source>
</evidence>
<protein>
    <submittedName>
        <fullName evidence="2">Uncharacterized protein</fullName>
    </submittedName>
</protein>
<dbReference type="RefSeq" id="WP_038374212.1">
    <property type="nucleotide sequence ID" value="NZ_BAAAOW010000013.1"/>
</dbReference>
<feature type="transmembrane region" description="Helical" evidence="1">
    <location>
        <begin position="123"/>
        <end position="141"/>
    </location>
</feature>
<keyword evidence="3" id="KW-1185">Reference proteome</keyword>
<reference evidence="2 3" key="1">
    <citation type="submission" date="2014-02" db="EMBL/GenBank/DDBJ databases">
        <title>Genome sequence of Brachybacterium phenoliresistens strain W13A50.</title>
        <authorList>
            <person name="Wang X."/>
        </authorList>
    </citation>
    <scope>NUCLEOTIDE SEQUENCE [LARGE SCALE GENOMIC DNA]</scope>
    <source>
        <strain evidence="2 3">W13A50</strain>
    </source>
</reference>